<evidence type="ECO:0000313" key="8">
    <source>
        <dbReference type="Proteomes" id="UP000198894"/>
    </source>
</evidence>
<evidence type="ECO:0000256" key="5">
    <source>
        <dbReference type="SAM" id="Phobius"/>
    </source>
</evidence>
<evidence type="ECO:0000256" key="1">
    <source>
        <dbReference type="ARBA" id="ARBA00018719"/>
    </source>
</evidence>
<feature type="compositionally biased region" description="Basic and acidic residues" evidence="4">
    <location>
        <begin position="1"/>
        <end position="10"/>
    </location>
</feature>
<dbReference type="SUPFAM" id="SSF51905">
    <property type="entry name" value="FAD/NAD(P)-binding domain"/>
    <property type="match status" value="1"/>
</dbReference>
<keyword evidence="5" id="KW-0472">Membrane</keyword>
<dbReference type="AlphaFoldDB" id="A0A1G8IHY9"/>
<dbReference type="PANTHER" id="PTHR48105">
    <property type="entry name" value="THIOREDOXIN REDUCTASE 1-RELATED-RELATED"/>
    <property type="match status" value="1"/>
</dbReference>
<keyword evidence="3" id="KW-0560">Oxidoreductase</keyword>
<dbReference type="PRINTS" id="PR00469">
    <property type="entry name" value="PNDRDTASEII"/>
</dbReference>
<keyword evidence="5" id="KW-1133">Transmembrane helix</keyword>
<keyword evidence="8" id="KW-1185">Reference proteome</keyword>
<feature type="region of interest" description="Disordered" evidence="4">
    <location>
        <begin position="1"/>
        <end position="21"/>
    </location>
</feature>
<feature type="domain" description="FAD/NAD(P)-binding" evidence="6">
    <location>
        <begin position="24"/>
        <end position="300"/>
    </location>
</feature>
<dbReference type="Pfam" id="PF07992">
    <property type="entry name" value="Pyr_redox_2"/>
    <property type="match status" value="1"/>
</dbReference>
<protein>
    <recommendedName>
        <fullName evidence="1">Thioredoxin reductase</fullName>
    </recommendedName>
</protein>
<dbReference type="InterPro" id="IPR050097">
    <property type="entry name" value="Ferredoxin-NADP_redctase_2"/>
</dbReference>
<feature type="transmembrane region" description="Helical" evidence="5">
    <location>
        <begin position="21"/>
        <end position="42"/>
    </location>
</feature>
<dbReference type="Gene3D" id="3.50.50.60">
    <property type="entry name" value="FAD/NAD(P)-binding domain"/>
    <property type="match status" value="2"/>
</dbReference>
<keyword evidence="5" id="KW-0812">Transmembrane</keyword>
<evidence type="ECO:0000256" key="2">
    <source>
        <dbReference type="ARBA" id="ARBA00022630"/>
    </source>
</evidence>
<keyword evidence="2" id="KW-0285">Flavoprotein</keyword>
<dbReference type="InterPro" id="IPR036188">
    <property type="entry name" value="FAD/NAD-bd_sf"/>
</dbReference>
<organism evidence="7 8">
    <name type="scientific">Mesorhizobium muleiense</name>
    <dbReference type="NCBI Taxonomy" id="1004279"/>
    <lineage>
        <taxon>Bacteria</taxon>
        <taxon>Pseudomonadati</taxon>
        <taxon>Pseudomonadota</taxon>
        <taxon>Alphaproteobacteria</taxon>
        <taxon>Hyphomicrobiales</taxon>
        <taxon>Phyllobacteriaceae</taxon>
        <taxon>Mesorhizobium</taxon>
    </lineage>
</organism>
<reference evidence="8" key="1">
    <citation type="submission" date="2016-10" db="EMBL/GenBank/DDBJ databases">
        <authorList>
            <person name="Varghese N."/>
            <person name="Submissions S."/>
        </authorList>
    </citation>
    <scope>NUCLEOTIDE SEQUENCE [LARGE SCALE GENOMIC DNA]</scope>
    <source>
        <strain evidence="8">CGMCC 1.11022</strain>
    </source>
</reference>
<dbReference type="InterPro" id="IPR023753">
    <property type="entry name" value="FAD/NAD-binding_dom"/>
</dbReference>
<evidence type="ECO:0000256" key="4">
    <source>
        <dbReference type="SAM" id="MobiDB-lite"/>
    </source>
</evidence>
<dbReference type="Proteomes" id="UP000198894">
    <property type="component" value="Unassembled WGS sequence"/>
</dbReference>
<sequence length="316" mass="33986">MRSARMDQPARKRRHSASSATEADVLIVGGGPAGLAAAIYLARFRHRVVAVDAGEPRARLIAESRNCPGFPEGISGPDLLQRLRSQAAKFGATLIQDHASSVEPTVGGFGAETNGGRIVARKVFLATGIVDVVPAIPRLREAIAKGSVRLCPVCDGYEVIDRQVAVIGHEAQVLREALFLKQYTQHVTMIARYLPDFSASTRRVATEENIAICDAFKKFVPTDSGYQAILKDGEVRHFDVIYPAMGCQVRSDLALAMGVKCCDEGYVIVDKHQRTSVEGVYAIGDLVKALNQIAVAFGQAAIAATDVHNDLALGYE</sequence>
<evidence type="ECO:0000313" key="7">
    <source>
        <dbReference type="EMBL" id="SDI18371.1"/>
    </source>
</evidence>
<dbReference type="PRINTS" id="PR00368">
    <property type="entry name" value="FADPNR"/>
</dbReference>
<dbReference type="GO" id="GO:0016491">
    <property type="term" value="F:oxidoreductase activity"/>
    <property type="evidence" value="ECO:0007669"/>
    <property type="project" value="UniProtKB-KW"/>
</dbReference>
<proteinExistence type="predicted"/>
<name>A0A1G8IHY9_9HYPH</name>
<dbReference type="EMBL" id="FNEE01000001">
    <property type="protein sequence ID" value="SDI18371.1"/>
    <property type="molecule type" value="Genomic_DNA"/>
</dbReference>
<evidence type="ECO:0000259" key="6">
    <source>
        <dbReference type="Pfam" id="PF07992"/>
    </source>
</evidence>
<dbReference type="RefSeq" id="WP_236473148.1">
    <property type="nucleotide sequence ID" value="NZ_FNEE01000001.1"/>
</dbReference>
<accession>A0A1G8IHY9</accession>
<gene>
    <name evidence="7" type="ORF">SAMN05428953_101379</name>
</gene>
<evidence type="ECO:0000256" key="3">
    <source>
        <dbReference type="ARBA" id="ARBA00023002"/>
    </source>
</evidence>